<dbReference type="GO" id="GO:0006351">
    <property type="term" value="P:DNA-templated transcription"/>
    <property type="evidence" value="ECO:0007669"/>
    <property type="project" value="InterPro"/>
</dbReference>
<reference evidence="4" key="1">
    <citation type="submission" date="2020-05" db="EMBL/GenBank/DDBJ databases">
        <title>Mycena genomes resolve the evolution of fungal bioluminescence.</title>
        <authorList>
            <person name="Tsai I.J."/>
        </authorList>
    </citation>
    <scope>NUCLEOTIDE SEQUENCE</scope>
    <source>
        <strain evidence="4">CCC161011</strain>
    </source>
</reference>
<accession>A0A8H7DEK8</accession>
<proteinExistence type="predicted"/>
<evidence type="ECO:0000313" key="4">
    <source>
        <dbReference type="EMBL" id="KAF7369298.1"/>
    </source>
</evidence>
<keyword evidence="2" id="KW-0812">Transmembrane</keyword>
<feature type="transmembrane region" description="Helical" evidence="2">
    <location>
        <begin position="76"/>
        <end position="96"/>
    </location>
</feature>
<feature type="transmembrane region" description="Helical" evidence="2">
    <location>
        <begin position="312"/>
        <end position="331"/>
    </location>
</feature>
<sequence>MPILHRPSFERSIAEGLHLTDMEFGGTLLSVLAVASTRKTPRVFVNGQTLSSGSKFVNQIRFRRRFFDPTIYEVQMYGLLTLFCCRIIGTSSLLVLSRTQFLMSQRTHIIRKPDGHKLNAEDELWKRAFWSFVALERMCCLFTGRPMSLHTDDYDVDLPLEVDDEYWDRGFVQPLGKPSQLSYTVCYSRICEILGDTYRRVYASKKAKIRMGWDAEWEQRAVADFDSSMNDYLDSVPPHLRWDPENPPEGTFFDQSAALHIAYNYILITMHRKYIQNTSVPSVPSLSICATSARAIIHTADVWLKKRQRVPLPIIITAVFVSGVILALYALGTKQAGLPNKDLVQVATAMEILKFAESRSQPAGRLWELLGEIWSFDDPLPPPNKNEIDSIDPAKLSTLVQQPQLEQSCNFWNSILASDQSLEPAPEMSLEQLLADANGLGPMDRLLHDDFLSMWMAAPTNFGNIEQWDTFIDNRGANGDGANWSDSFERS</sequence>
<dbReference type="AlphaFoldDB" id="A0A8H7DEK8"/>
<dbReference type="PANTHER" id="PTHR46910">
    <property type="entry name" value="TRANSCRIPTION FACTOR PDR1"/>
    <property type="match status" value="1"/>
</dbReference>
<gene>
    <name evidence="4" type="ORF">MVEN_00257600</name>
</gene>
<dbReference type="EMBL" id="JACAZI010000002">
    <property type="protein sequence ID" value="KAF7369298.1"/>
    <property type="molecule type" value="Genomic_DNA"/>
</dbReference>
<dbReference type="GO" id="GO:0003677">
    <property type="term" value="F:DNA binding"/>
    <property type="evidence" value="ECO:0007669"/>
    <property type="project" value="InterPro"/>
</dbReference>
<evidence type="ECO:0000256" key="1">
    <source>
        <dbReference type="ARBA" id="ARBA00023242"/>
    </source>
</evidence>
<keyword evidence="1" id="KW-0539">Nucleus</keyword>
<feature type="domain" description="Xylanolytic transcriptional activator regulatory" evidence="3">
    <location>
        <begin position="74"/>
        <end position="165"/>
    </location>
</feature>
<dbReference type="CDD" id="cd12148">
    <property type="entry name" value="fungal_TF_MHR"/>
    <property type="match status" value="1"/>
</dbReference>
<name>A0A8H7DEK8_9AGAR</name>
<organism evidence="4 5">
    <name type="scientific">Mycena venus</name>
    <dbReference type="NCBI Taxonomy" id="2733690"/>
    <lineage>
        <taxon>Eukaryota</taxon>
        <taxon>Fungi</taxon>
        <taxon>Dikarya</taxon>
        <taxon>Basidiomycota</taxon>
        <taxon>Agaricomycotina</taxon>
        <taxon>Agaricomycetes</taxon>
        <taxon>Agaricomycetidae</taxon>
        <taxon>Agaricales</taxon>
        <taxon>Marasmiineae</taxon>
        <taxon>Mycenaceae</taxon>
        <taxon>Mycena</taxon>
    </lineage>
</organism>
<keyword evidence="2" id="KW-0472">Membrane</keyword>
<protein>
    <submittedName>
        <fullName evidence="4">Zn(2)-C6 fungal-type domain-containing protein</fullName>
    </submittedName>
</protein>
<dbReference type="SMART" id="SM00906">
    <property type="entry name" value="Fungal_trans"/>
    <property type="match status" value="1"/>
</dbReference>
<dbReference type="Proteomes" id="UP000620124">
    <property type="component" value="Unassembled WGS sequence"/>
</dbReference>
<dbReference type="GO" id="GO:0008270">
    <property type="term" value="F:zinc ion binding"/>
    <property type="evidence" value="ECO:0007669"/>
    <property type="project" value="InterPro"/>
</dbReference>
<dbReference type="InterPro" id="IPR007219">
    <property type="entry name" value="XnlR_reg_dom"/>
</dbReference>
<comment type="caution">
    <text evidence="4">The sequence shown here is derived from an EMBL/GenBank/DDBJ whole genome shotgun (WGS) entry which is preliminary data.</text>
</comment>
<dbReference type="InterPro" id="IPR050987">
    <property type="entry name" value="AtrR-like"/>
</dbReference>
<dbReference type="PANTHER" id="PTHR46910:SF38">
    <property type="entry name" value="ZN(2)-C6 FUNGAL-TYPE DOMAIN-CONTAINING PROTEIN"/>
    <property type="match status" value="1"/>
</dbReference>
<dbReference type="OrthoDB" id="4456959at2759"/>
<evidence type="ECO:0000313" key="5">
    <source>
        <dbReference type="Proteomes" id="UP000620124"/>
    </source>
</evidence>
<evidence type="ECO:0000256" key="2">
    <source>
        <dbReference type="SAM" id="Phobius"/>
    </source>
</evidence>
<keyword evidence="5" id="KW-1185">Reference proteome</keyword>
<dbReference type="Pfam" id="PF04082">
    <property type="entry name" value="Fungal_trans"/>
    <property type="match status" value="1"/>
</dbReference>
<dbReference type="GO" id="GO:0003700">
    <property type="term" value="F:DNA-binding transcription factor activity"/>
    <property type="evidence" value="ECO:0007669"/>
    <property type="project" value="InterPro"/>
</dbReference>
<evidence type="ECO:0000259" key="3">
    <source>
        <dbReference type="SMART" id="SM00906"/>
    </source>
</evidence>
<keyword evidence="2" id="KW-1133">Transmembrane helix</keyword>